<evidence type="ECO:0000259" key="8">
    <source>
        <dbReference type="Pfam" id="PF00501"/>
    </source>
</evidence>
<sequence>MAAVPGHTVEELIHHWSLIHPDTEAFVSYAPDTHERRSLTRNDVHVLSRKFAAKLRQFGVGKGDVVCVSLPNCLERVVADFGTICSGAIALNGQVFRADGEDLIHAINISKAKAVVLDPTSTTGAWAILKKYVTELDCDVKCDALPHLRRVISCRRNDANLDLDFFTDLRDFNKSLQRAHALTSDVAVIWTTSGSTGYSKLVPQTHENLTHIALQVLHISGLRGGERLLNCAPLGWAGGFPLWFLASGATRVFVDTRRGPPRDMAAALWECVQREKCVYVFASPMYVSSILERPELWQEENHANAVWKPRGICIAGQPMKRFVVAAAGGRLCEHIDINYGTTECGVIATTRVTDPDTFFDGVTGRAAPGTEIRVVDEGLNDVGMGETGEILARNPALYGKYLDNEEAARRAFTQDGWFRTDDVGYFLPDRQLVHLGRRCDVITRGAYLCYPGWLETLLRRAPGVRDVCVVPVPDPVLHHEICACVVPAHLPPPADFEASLRSFADSQLLTQPGDSQHMIPKYYVTLPSLSLTPTGKISRREVGELARKELGLFEQ</sequence>
<evidence type="ECO:0000313" key="11">
    <source>
        <dbReference type="Proteomes" id="UP001374579"/>
    </source>
</evidence>
<evidence type="ECO:0000256" key="2">
    <source>
        <dbReference type="ARBA" id="ARBA00022598"/>
    </source>
</evidence>
<dbReference type="InterPro" id="IPR020845">
    <property type="entry name" value="AMP-binding_CS"/>
</dbReference>
<dbReference type="InterPro" id="IPR045851">
    <property type="entry name" value="AMP-bd_C_sf"/>
</dbReference>
<protein>
    <recommendedName>
        <fullName evidence="5">Medium-chain acyl-CoA ligase ACSF2, mitochondrial</fullName>
        <ecNumber evidence="4">6.2.1.2</ecNumber>
    </recommendedName>
</protein>
<keyword evidence="11" id="KW-1185">Reference proteome</keyword>
<proteinExistence type="inferred from homology"/>
<dbReference type="PANTHER" id="PTHR43201">
    <property type="entry name" value="ACYL-COA SYNTHETASE"/>
    <property type="match status" value="1"/>
</dbReference>
<evidence type="ECO:0000256" key="1">
    <source>
        <dbReference type="ARBA" id="ARBA00006432"/>
    </source>
</evidence>
<dbReference type="InterPro" id="IPR025110">
    <property type="entry name" value="AMP-bd_C"/>
</dbReference>
<dbReference type="GO" id="GO:0031956">
    <property type="term" value="F:medium-chain fatty acid-CoA ligase activity"/>
    <property type="evidence" value="ECO:0007669"/>
    <property type="project" value="UniProtKB-EC"/>
</dbReference>
<evidence type="ECO:0000256" key="7">
    <source>
        <dbReference type="ARBA" id="ARBA00048277"/>
    </source>
</evidence>
<comment type="function">
    <text evidence="3">Acyl-CoA synthases catalyze the initial reaction in fatty acid metabolism, by forming a thioester with CoA. Has some preference toward medium-chain substrates. Plays a role in adipocyte differentiation.</text>
</comment>
<dbReference type="GO" id="GO:0006631">
    <property type="term" value="P:fatty acid metabolic process"/>
    <property type="evidence" value="ECO:0007669"/>
    <property type="project" value="TreeGrafter"/>
</dbReference>
<dbReference type="Gene3D" id="3.40.50.12780">
    <property type="entry name" value="N-terminal domain of ligase-like"/>
    <property type="match status" value="1"/>
</dbReference>
<dbReference type="InterPro" id="IPR042099">
    <property type="entry name" value="ANL_N_sf"/>
</dbReference>
<name>A0AAN9BDG6_9CAEN</name>
<dbReference type="CDD" id="cd04433">
    <property type="entry name" value="AFD_class_I"/>
    <property type="match status" value="1"/>
</dbReference>
<feature type="domain" description="AMP-dependent synthetase/ligase" evidence="8">
    <location>
        <begin position="20"/>
        <end position="402"/>
    </location>
</feature>
<dbReference type="Gene3D" id="3.30.300.30">
    <property type="match status" value="1"/>
</dbReference>
<dbReference type="PANTHER" id="PTHR43201:SF5">
    <property type="entry name" value="MEDIUM-CHAIN ACYL-COA LIGASE ACSF2, MITOCHONDRIAL"/>
    <property type="match status" value="1"/>
</dbReference>
<evidence type="ECO:0000256" key="4">
    <source>
        <dbReference type="ARBA" id="ARBA00039009"/>
    </source>
</evidence>
<evidence type="ECO:0000259" key="9">
    <source>
        <dbReference type="Pfam" id="PF13193"/>
    </source>
</evidence>
<comment type="similarity">
    <text evidence="1">Belongs to the ATP-dependent AMP-binding enzyme family.</text>
</comment>
<comment type="catalytic activity">
    <reaction evidence="6">
        <text>octanoate + ATP + CoA = octanoyl-CoA + AMP + diphosphate</text>
        <dbReference type="Rhea" id="RHEA:33631"/>
        <dbReference type="ChEBI" id="CHEBI:25646"/>
        <dbReference type="ChEBI" id="CHEBI:30616"/>
        <dbReference type="ChEBI" id="CHEBI:33019"/>
        <dbReference type="ChEBI" id="CHEBI:57287"/>
        <dbReference type="ChEBI" id="CHEBI:57386"/>
        <dbReference type="ChEBI" id="CHEBI:456215"/>
    </reaction>
</comment>
<dbReference type="EC" id="6.2.1.2" evidence="4"/>
<keyword evidence="2" id="KW-0436">Ligase</keyword>
<evidence type="ECO:0000256" key="3">
    <source>
        <dbReference type="ARBA" id="ARBA00037247"/>
    </source>
</evidence>
<reference evidence="10 11" key="1">
    <citation type="submission" date="2024-02" db="EMBL/GenBank/DDBJ databases">
        <title>Chromosome-scale genome assembly of the rough periwinkle Littorina saxatilis.</title>
        <authorList>
            <person name="De Jode A."/>
            <person name="Faria R."/>
            <person name="Formenti G."/>
            <person name="Sims Y."/>
            <person name="Smith T.P."/>
            <person name="Tracey A."/>
            <person name="Wood J.M.D."/>
            <person name="Zagrodzka Z.B."/>
            <person name="Johannesson K."/>
            <person name="Butlin R.K."/>
            <person name="Leder E.H."/>
        </authorList>
    </citation>
    <scope>NUCLEOTIDE SEQUENCE [LARGE SCALE GENOMIC DNA]</scope>
    <source>
        <strain evidence="10">Snail1</strain>
        <tissue evidence="10">Muscle</tissue>
    </source>
</reference>
<dbReference type="PROSITE" id="PS00455">
    <property type="entry name" value="AMP_BINDING"/>
    <property type="match status" value="1"/>
</dbReference>
<evidence type="ECO:0000256" key="5">
    <source>
        <dbReference type="ARBA" id="ARBA00039638"/>
    </source>
</evidence>
<organism evidence="10 11">
    <name type="scientific">Littorina saxatilis</name>
    <dbReference type="NCBI Taxonomy" id="31220"/>
    <lineage>
        <taxon>Eukaryota</taxon>
        <taxon>Metazoa</taxon>
        <taxon>Spiralia</taxon>
        <taxon>Lophotrochozoa</taxon>
        <taxon>Mollusca</taxon>
        <taxon>Gastropoda</taxon>
        <taxon>Caenogastropoda</taxon>
        <taxon>Littorinimorpha</taxon>
        <taxon>Littorinoidea</taxon>
        <taxon>Littorinidae</taxon>
        <taxon>Littorina</taxon>
    </lineage>
</organism>
<comment type="catalytic activity">
    <reaction evidence="7">
        <text>a medium-chain fatty acid + ATP + CoA = a medium-chain fatty acyl-CoA + AMP + diphosphate</text>
        <dbReference type="Rhea" id="RHEA:48340"/>
        <dbReference type="ChEBI" id="CHEBI:30616"/>
        <dbReference type="ChEBI" id="CHEBI:33019"/>
        <dbReference type="ChEBI" id="CHEBI:57287"/>
        <dbReference type="ChEBI" id="CHEBI:59558"/>
        <dbReference type="ChEBI" id="CHEBI:90546"/>
        <dbReference type="ChEBI" id="CHEBI:456215"/>
        <dbReference type="EC" id="6.2.1.2"/>
    </reaction>
</comment>
<dbReference type="EMBL" id="JBAMIC010000008">
    <property type="protein sequence ID" value="KAK7103988.1"/>
    <property type="molecule type" value="Genomic_DNA"/>
</dbReference>
<dbReference type="Proteomes" id="UP001374579">
    <property type="component" value="Unassembled WGS sequence"/>
</dbReference>
<gene>
    <name evidence="10" type="ORF">V1264_018769</name>
</gene>
<dbReference type="Pfam" id="PF00501">
    <property type="entry name" value="AMP-binding"/>
    <property type="match status" value="1"/>
</dbReference>
<evidence type="ECO:0000256" key="6">
    <source>
        <dbReference type="ARBA" id="ARBA00047319"/>
    </source>
</evidence>
<dbReference type="AlphaFoldDB" id="A0AAN9BDG6"/>
<comment type="caution">
    <text evidence="10">The sequence shown here is derived from an EMBL/GenBank/DDBJ whole genome shotgun (WGS) entry which is preliminary data.</text>
</comment>
<dbReference type="SUPFAM" id="SSF56801">
    <property type="entry name" value="Acetyl-CoA synthetase-like"/>
    <property type="match status" value="1"/>
</dbReference>
<dbReference type="Pfam" id="PF13193">
    <property type="entry name" value="AMP-binding_C"/>
    <property type="match status" value="1"/>
</dbReference>
<dbReference type="InterPro" id="IPR000873">
    <property type="entry name" value="AMP-dep_synth/lig_dom"/>
</dbReference>
<accession>A0AAN9BDG6</accession>
<feature type="domain" description="AMP-binding enzyme C-terminal" evidence="9">
    <location>
        <begin position="454"/>
        <end position="536"/>
    </location>
</feature>
<evidence type="ECO:0000313" key="10">
    <source>
        <dbReference type="EMBL" id="KAK7103988.1"/>
    </source>
</evidence>